<dbReference type="AlphaFoldDB" id="A0A231HCY2"/>
<evidence type="ECO:0000313" key="2">
    <source>
        <dbReference type="Proteomes" id="UP000215506"/>
    </source>
</evidence>
<dbReference type="InterPro" id="IPR046193">
    <property type="entry name" value="DUF6221"/>
</dbReference>
<dbReference type="Proteomes" id="UP000215506">
    <property type="component" value="Unassembled WGS sequence"/>
</dbReference>
<evidence type="ECO:0000313" key="1">
    <source>
        <dbReference type="EMBL" id="OXR46656.1"/>
    </source>
</evidence>
<gene>
    <name evidence="1" type="ORF">B7C42_01630</name>
</gene>
<name>A0A231HCY2_9NOCA</name>
<comment type="caution">
    <text evidence="1">The sequence shown here is derived from an EMBL/GenBank/DDBJ whole genome shotgun (WGS) entry which is preliminary data.</text>
</comment>
<proteinExistence type="predicted"/>
<protein>
    <submittedName>
        <fullName evidence="1">Uncharacterized protein</fullName>
    </submittedName>
</protein>
<organism evidence="1 2">
    <name type="scientific">Nocardia cerradoensis</name>
    <dbReference type="NCBI Taxonomy" id="85688"/>
    <lineage>
        <taxon>Bacteria</taxon>
        <taxon>Bacillati</taxon>
        <taxon>Actinomycetota</taxon>
        <taxon>Actinomycetes</taxon>
        <taxon>Mycobacteriales</taxon>
        <taxon>Nocardiaceae</taxon>
        <taxon>Nocardia</taxon>
    </lineage>
</organism>
<dbReference type="EMBL" id="NGAF01000002">
    <property type="protein sequence ID" value="OXR46656.1"/>
    <property type="molecule type" value="Genomic_DNA"/>
</dbReference>
<dbReference type="Pfam" id="PF19730">
    <property type="entry name" value="DUF6221"/>
    <property type="match status" value="1"/>
</dbReference>
<sequence length="72" mass="8054">MTIDEFITARLAEDEQAVAGSSDPVRATREIAAKRVAVDWYLNDDEMVMGATIAAIAAIWSDHPDYQQEWAR</sequence>
<accession>A0A231HCY2</accession>
<keyword evidence="2" id="KW-1185">Reference proteome</keyword>
<reference evidence="1 2" key="1">
    <citation type="submission" date="2017-07" db="EMBL/GenBank/DDBJ databases">
        <title>First draft Genome Sequence of Nocardia cerradoensis isolated from human infection.</title>
        <authorList>
            <person name="Carrasco G."/>
        </authorList>
    </citation>
    <scope>NUCLEOTIDE SEQUENCE [LARGE SCALE GENOMIC DNA]</scope>
    <source>
        <strain evidence="1 2">CNM20130759</strain>
    </source>
</reference>
<dbReference type="RefSeq" id="WP_094024788.1">
    <property type="nucleotide sequence ID" value="NZ_NGAF01000002.1"/>
</dbReference>